<protein>
    <submittedName>
        <fullName evidence="1">Uncharacterized protein</fullName>
    </submittedName>
</protein>
<evidence type="ECO:0000313" key="2">
    <source>
        <dbReference type="Proteomes" id="UP000540787"/>
    </source>
</evidence>
<dbReference type="RefSeq" id="WP_183550180.1">
    <property type="nucleotide sequence ID" value="NZ_JACHBX010000001.1"/>
</dbReference>
<dbReference type="Proteomes" id="UP000540787">
    <property type="component" value="Unassembled WGS sequence"/>
</dbReference>
<name>A0A7W9U604_9BURK</name>
<dbReference type="EMBL" id="JACHBX010000001">
    <property type="protein sequence ID" value="MBB6132248.1"/>
    <property type="molecule type" value="Genomic_DNA"/>
</dbReference>
<comment type="caution">
    <text evidence="1">The sequence shown here is derived from an EMBL/GenBank/DDBJ whole genome shotgun (WGS) entry which is preliminary data.</text>
</comment>
<gene>
    <name evidence="1" type="ORF">HD842_000359</name>
</gene>
<sequence length="196" mass="22554">MTSNTIKPLVCAILFNTLSGLPCAQPLPRILQDPILRLRYEPATIHFAPFPSTLRKECPALDEGGNPHRTFFIFASASDASGRVYYLLNSSEVRHHVDDMRFPRNITDEYAPIIMLQHQACVIIEHEGPYRLADDDFTEDYSRDIQQRLMIDYANRLVAAYGGKDKLRIELLNQYVDMDTLPEALRYAFRNLHLIK</sequence>
<accession>A0A7W9U604</accession>
<organism evidence="1 2">
    <name type="scientific">Massilia aurea</name>
    <dbReference type="NCBI Taxonomy" id="373040"/>
    <lineage>
        <taxon>Bacteria</taxon>
        <taxon>Pseudomonadati</taxon>
        <taxon>Pseudomonadota</taxon>
        <taxon>Betaproteobacteria</taxon>
        <taxon>Burkholderiales</taxon>
        <taxon>Oxalobacteraceae</taxon>
        <taxon>Telluria group</taxon>
        <taxon>Massilia</taxon>
    </lineage>
</organism>
<proteinExistence type="predicted"/>
<reference evidence="1 2" key="1">
    <citation type="submission" date="2020-08" db="EMBL/GenBank/DDBJ databases">
        <title>The Agave Microbiome: Exploring the role of microbial communities in plant adaptations to desert environments.</title>
        <authorList>
            <person name="Partida-Martinez L.P."/>
        </authorList>
    </citation>
    <scope>NUCLEOTIDE SEQUENCE [LARGE SCALE GENOMIC DNA]</scope>
    <source>
        <strain evidence="1 2">AT3.2</strain>
    </source>
</reference>
<keyword evidence="2" id="KW-1185">Reference proteome</keyword>
<dbReference type="AlphaFoldDB" id="A0A7W9U604"/>
<evidence type="ECO:0000313" key="1">
    <source>
        <dbReference type="EMBL" id="MBB6132248.1"/>
    </source>
</evidence>